<sequence length="377" mass="42372">MQAQTRRLDRGGLQTSGQSSVVIGMRKFKAAGSVTSRGVRASAAPVVDELQGVRPEVLSAIEQAVPKCLNDTQLSVGKYKKGKVRDTYDLEDKMIIITTDRQSAFDRHLASIPFKGQVLNQTAAWWFENTTHIVANAVLSVPDPNVTIMKKCKVFPVEFVCRGFMTGSTDTSLWTHYKAGKREYCGNAFQDGMVKNDRLPSNVITPTTKADDHDVPISPKEIVEQGLMSQADWDTVSKAALELFSFGQQQAQQRGLLLVDTKYEFGKDEDGQIRLIDEIHTPDSSRYWIGDSYEARHAQGLEPENIDKEFLRLWFRERCDPYKDATLPEAPKELVMELSKRYVYLYEKITGKAFQPPDLSVPLNQRMDAAVRVALGM</sequence>
<dbReference type="GO" id="GO:0004639">
    <property type="term" value="F:phosphoribosylaminoimidazolesuccinocarboxamide synthase activity"/>
    <property type="evidence" value="ECO:0007669"/>
    <property type="project" value="UniProtKB-EC"/>
</dbReference>
<dbReference type="NCBIfam" id="NF009251">
    <property type="entry name" value="PRK12607.1"/>
    <property type="match status" value="1"/>
</dbReference>
<evidence type="ECO:0000256" key="7">
    <source>
        <dbReference type="ARBA" id="ARBA00022840"/>
    </source>
</evidence>
<comment type="catalytic activity">
    <reaction evidence="9">
        <text>5-amino-1-(5-phospho-D-ribosyl)imidazole-4-carboxylate + L-aspartate + ATP = (2S)-2-[5-amino-1-(5-phospho-beta-D-ribosyl)imidazole-4-carboxamido]succinate + ADP + phosphate + 2 H(+)</text>
        <dbReference type="Rhea" id="RHEA:22628"/>
        <dbReference type="ChEBI" id="CHEBI:15378"/>
        <dbReference type="ChEBI" id="CHEBI:29991"/>
        <dbReference type="ChEBI" id="CHEBI:30616"/>
        <dbReference type="ChEBI" id="CHEBI:43474"/>
        <dbReference type="ChEBI" id="CHEBI:58443"/>
        <dbReference type="ChEBI" id="CHEBI:77657"/>
        <dbReference type="ChEBI" id="CHEBI:456216"/>
        <dbReference type="EC" id="6.3.2.6"/>
    </reaction>
</comment>
<dbReference type="InterPro" id="IPR018236">
    <property type="entry name" value="SAICAR_synthetase_CS"/>
</dbReference>
<keyword evidence="7" id="KW-0067">ATP-binding</keyword>
<dbReference type="GO" id="GO:0009570">
    <property type="term" value="C:chloroplast stroma"/>
    <property type="evidence" value="ECO:0007669"/>
    <property type="project" value="TreeGrafter"/>
</dbReference>
<dbReference type="FunFam" id="3.30.200.20:FF:000199">
    <property type="entry name" value="Phosphoribosylaminoimidazole-succinocarboxamide synthase"/>
    <property type="match status" value="1"/>
</dbReference>
<dbReference type="FunFam" id="3.30.470.20:FF:000015">
    <property type="entry name" value="Phosphoribosylaminoimidazole-succinocarboxamide synthase"/>
    <property type="match status" value="1"/>
</dbReference>
<dbReference type="PROSITE" id="PS01057">
    <property type="entry name" value="SAICAR_SYNTHETASE_1"/>
    <property type="match status" value="1"/>
</dbReference>
<evidence type="ECO:0000256" key="3">
    <source>
        <dbReference type="ARBA" id="ARBA00012217"/>
    </source>
</evidence>
<dbReference type="Gene3D" id="3.30.200.20">
    <property type="entry name" value="Phosphorylase Kinase, domain 1"/>
    <property type="match status" value="1"/>
</dbReference>
<evidence type="ECO:0000259" key="11">
    <source>
        <dbReference type="Pfam" id="PF01259"/>
    </source>
</evidence>
<dbReference type="SUPFAM" id="SSF56104">
    <property type="entry name" value="SAICAR synthase-like"/>
    <property type="match status" value="1"/>
</dbReference>
<dbReference type="GO" id="GO:0006189">
    <property type="term" value="P:'de novo' IMP biosynthetic process"/>
    <property type="evidence" value="ECO:0007669"/>
    <property type="project" value="UniProtKB-UniPathway"/>
</dbReference>
<dbReference type="Gene3D" id="3.30.470.20">
    <property type="entry name" value="ATP-grasp fold, B domain"/>
    <property type="match status" value="1"/>
</dbReference>
<comment type="similarity">
    <text evidence="2">Belongs to the SAICAR synthetase family.</text>
</comment>
<evidence type="ECO:0000313" key="12">
    <source>
        <dbReference type="EMBL" id="CAE0507529.1"/>
    </source>
</evidence>
<dbReference type="HAMAP" id="MF_00137">
    <property type="entry name" value="SAICAR_synth"/>
    <property type="match status" value="1"/>
</dbReference>
<gene>
    <name evidence="12" type="ORF">DTER00134_LOCUS22606</name>
</gene>
<evidence type="ECO:0000256" key="5">
    <source>
        <dbReference type="ARBA" id="ARBA00022741"/>
    </source>
</evidence>
<feature type="domain" description="SAICAR synthetase/ADE2 N-terminal" evidence="11">
    <location>
        <begin position="79"/>
        <end position="325"/>
    </location>
</feature>
<dbReference type="UniPathway" id="UPA00074">
    <property type="reaction ID" value="UER00131"/>
</dbReference>
<dbReference type="GO" id="GO:0005524">
    <property type="term" value="F:ATP binding"/>
    <property type="evidence" value="ECO:0007669"/>
    <property type="project" value="UniProtKB-KW"/>
</dbReference>
<keyword evidence="4" id="KW-0436">Ligase</keyword>
<proteinExistence type="inferred from homology"/>
<dbReference type="Pfam" id="PF01259">
    <property type="entry name" value="SAICAR_synt"/>
    <property type="match status" value="1"/>
</dbReference>
<evidence type="ECO:0000256" key="10">
    <source>
        <dbReference type="ARBA" id="ARBA00073447"/>
    </source>
</evidence>
<name>A0A7S3RAE8_DUNTE</name>
<evidence type="ECO:0000256" key="9">
    <source>
        <dbReference type="ARBA" id="ARBA00048475"/>
    </source>
</evidence>
<comment type="pathway">
    <text evidence="1">Purine metabolism; IMP biosynthesis via de novo pathway; 5-amino-1-(5-phospho-D-ribosyl)imidazole-4-carboxamide from 5-amino-1-(5-phospho-D-ribosyl)imidazole-4-carboxylate: step 1/2.</text>
</comment>
<evidence type="ECO:0000256" key="4">
    <source>
        <dbReference type="ARBA" id="ARBA00022598"/>
    </source>
</evidence>
<dbReference type="AlphaFoldDB" id="A0A7S3RAE8"/>
<dbReference type="PROSITE" id="PS01058">
    <property type="entry name" value="SAICAR_SYNTHETASE_2"/>
    <property type="match status" value="1"/>
</dbReference>
<dbReference type="PANTHER" id="PTHR43700">
    <property type="entry name" value="PHOSPHORIBOSYLAMINOIMIDAZOLE-SUCCINOCARBOXAMIDE SYNTHASE"/>
    <property type="match status" value="1"/>
</dbReference>
<dbReference type="EMBL" id="HBIP01037398">
    <property type="protein sequence ID" value="CAE0507529.1"/>
    <property type="molecule type" value="Transcribed_RNA"/>
</dbReference>
<evidence type="ECO:0000256" key="8">
    <source>
        <dbReference type="ARBA" id="ARBA00030409"/>
    </source>
</evidence>
<dbReference type="EC" id="6.3.2.6" evidence="3"/>
<dbReference type="CDD" id="cd01414">
    <property type="entry name" value="SAICAR_synt_Sc"/>
    <property type="match status" value="1"/>
</dbReference>
<dbReference type="PANTHER" id="PTHR43700:SF1">
    <property type="entry name" value="PHOSPHORIBOSYLAMINOIMIDAZOLE-SUCCINOCARBOXAMIDE SYNTHASE"/>
    <property type="match status" value="1"/>
</dbReference>
<organism evidence="12">
    <name type="scientific">Dunaliella tertiolecta</name>
    <name type="common">Green alga</name>
    <dbReference type="NCBI Taxonomy" id="3047"/>
    <lineage>
        <taxon>Eukaryota</taxon>
        <taxon>Viridiplantae</taxon>
        <taxon>Chlorophyta</taxon>
        <taxon>core chlorophytes</taxon>
        <taxon>Chlorophyceae</taxon>
        <taxon>CS clade</taxon>
        <taxon>Chlamydomonadales</taxon>
        <taxon>Dunaliellaceae</taxon>
        <taxon>Dunaliella</taxon>
    </lineage>
</organism>
<evidence type="ECO:0000256" key="1">
    <source>
        <dbReference type="ARBA" id="ARBA00004672"/>
    </source>
</evidence>
<reference evidence="12" key="1">
    <citation type="submission" date="2021-01" db="EMBL/GenBank/DDBJ databases">
        <authorList>
            <person name="Corre E."/>
            <person name="Pelletier E."/>
            <person name="Niang G."/>
            <person name="Scheremetjew M."/>
            <person name="Finn R."/>
            <person name="Kale V."/>
            <person name="Holt S."/>
            <person name="Cochrane G."/>
            <person name="Meng A."/>
            <person name="Brown T."/>
            <person name="Cohen L."/>
        </authorList>
    </citation>
    <scope>NUCLEOTIDE SEQUENCE</scope>
    <source>
        <strain evidence="12">CCMP1320</strain>
    </source>
</reference>
<accession>A0A7S3RAE8</accession>
<evidence type="ECO:0000256" key="2">
    <source>
        <dbReference type="ARBA" id="ARBA00010190"/>
    </source>
</evidence>
<protein>
    <recommendedName>
        <fullName evidence="10">Phosphoribosylaminoimidazole-succinocarboxamide synthase, chloroplastic</fullName>
        <ecNumber evidence="3">6.3.2.6</ecNumber>
    </recommendedName>
    <alternativeName>
        <fullName evidence="8">SAICAR synthetase</fullName>
    </alternativeName>
</protein>
<keyword evidence="5" id="KW-0547">Nucleotide-binding</keyword>
<keyword evidence="6" id="KW-0658">Purine biosynthesis</keyword>
<evidence type="ECO:0000256" key="6">
    <source>
        <dbReference type="ARBA" id="ARBA00022755"/>
    </source>
</evidence>
<dbReference type="InterPro" id="IPR028923">
    <property type="entry name" value="SAICAR_synt/ADE2_N"/>
</dbReference>